<protein>
    <submittedName>
        <fullName evidence="1">Uncharacterized protein</fullName>
    </submittedName>
</protein>
<accession>A0A3N4IJM3</accession>
<dbReference type="Proteomes" id="UP000275078">
    <property type="component" value="Unassembled WGS sequence"/>
</dbReference>
<name>A0A3N4IJM3_ASCIM</name>
<gene>
    <name evidence="1" type="ORF">BJ508DRAFT_414546</name>
</gene>
<proteinExistence type="predicted"/>
<organism evidence="1 2">
    <name type="scientific">Ascobolus immersus RN42</name>
    <dbReference type="NCBI Taxonomy" id="1160509"/>
    <lineage>
        <taxon>Eukaryota</taxon>
        <taxon>Fungi</taxon>
        <taxon>Dikarya</taxon>
        <taxon>Ascomycota</taxon>
        <taxon>Pezizomycotina</taxon>
        <taxon>Pezizomycetes</taxon>
        <taxon>Pezizales</taxon>
        <taxon>Ascobolaceae</taxon>
        <taxon>Ascobolus</taxon>
    </lineage>
</organism>
<reference evidence="1 2" key="1">
    <citation type="journal article" date="2018" name="Nat. Ecol. Evol.">
        <title>Pezizomycetes genomes reveal the molecular basis of ectomycorrhizal truffle lifestyle.</title>
        <authorList>
            <person name="Murat C."/>
            <person name="Payen T."/>
            <person name="Noel B."/>
            <person name="Kuo A."/>
            <person name="Morin E."/>
            <person name="Chen J."/>
            <person name="Kohler A."/>
            <person name="Krizsan K."/>
            <person name="Balestrini R."/>
            <person name="Da Silva C."/>
            <person name="Montanini B."/>
            <person name="Hainaut M."/>
            <person name="Levati E."/>
            <person name="Barry K.W."/>
            <person name="Belfiori B."/>
            <person name="Cichocki N."/>
            <person name="Clum A."/>
            <person name="Dockter R.B."/>
            <person name="Fauchery L."/>
            <person name="Guy J."/>
            <person name="Iotti M."/>
            <person name="Le Tacon F."/>
            <person name="Lindquist E.A."/>
            <person name="Lipzen A."/>
            <person name="Malagnac F."/>
            <person name="Mello A."/>
            <person name="Molinier V."/>
            <person name="Miyauchi S."/>
            <person name="Poulain J."/>
            <person name="Riccioni C."/>
            <person name="Rubini A."/>
            <person name="Sitrit Y."/>
            <person name="Splivallo R."/>
            <person name="Traeger S."/>
            <person name="Wang M."/>
            <person name="Zifcakova L."/>
            <person name="Wipf D."/>
            <person name="Zambonelli A."/>
            <person name="Paolocci F."/>
            <person name="Nowrousian M."/>
            <person name="Ottonello S."/>
            <person name="Baldrian P."/>
            <person name="Spatafora J.W."/>
            <person name="Henrissat B."/>
            <person name="Nagy L.G."/>
            <person name="Aury J.M."/>
            <person name="Wincker P."/>
            <person name="Grigoriev I.V."/>
            <person name="Bonfante P."/>
            <person name="Martin F.M."/>
        </authorList>
    </citation>
    <scope>NUCLEOTIDE SEQUENCE [LARGE SCALE GENOMIC DNA]</scope>
    <source>
        <strain evidence="1 2">RN42</strain>
    </source>
</reference>
<keyword evidence="2" id="KW-1185">Reference proteome</keyword>
<dbReference type="EMBL" id="ML119676">
    <property type="protein sequence ID" value="RPA81834.1"/>
    <property type="molecule type" value="Genomic_DNA"/>
</dbReference>
<evidence type="ECO:0000313" key="1">
    <source>
        <dbReference type="EMBL" id="RPA81834.1"/>
    </source>
</evidence>
<dbReference type="AlphaFoldDB" id="A0A3N4IJM3"/>
<sequence length="58" mass="6806">MTEAQLLMRAREGSKSHELANLDDDLRYRFQLIDDEEGSMKRLMMQIASQLHMKLPRG</sequence>
<evidence type="ECO:0000313" key="2">
    <source>
        <dbReference type="Proteomes" id="UP000275078"/>
    </source>
</evidence>